<sequence length="145" mass="15742">MAALAVHAQPTKILVWLVTGEQVAYNLADRPKMVVKNDNVHLTTTTADIVYAAKDIKKVTFDGQTDGIEQATMAGKTGEATLLQELMTFTGFKPGEAVRIFDATGRLTVSDAINSDGSLTITLSGLKQGVYIVKTQYKSFKFIKK</sequence>
<dbReference type="NCBIfam" id="TIGR04183">
    <property type="entry name" value="Por_Secre_tail"/>
    <property type="match status" value="1"/>
</dbReference>
<dbReference type="InterPro" id="IPR026444">
    <property type="entry name" value="Secre_tail"/>
</dbReference>
<organism evidence="1 2">
    <name type="scientific">Prevotella intermedia</name>
    <dbReference type="NCBI Taxonomy" id="28131"/>
    <lineage>
        <taxon>Bacteria</taxon>
        <taxon>Pseudomonadati</taxon>
        <taxon>Bacteroidota</taxon>
        <taxon>Bacteroidia</taxon>
        <taxon>Bacteroidales</taxon>
        <taxon>Prevotellaceae</taxon>
        <taxon>Prevotella</taxon>
    </lineage>
</organism>
<dbReference type="Proteomes" id="UP000067008">
    <property type="component" value="Chromosome 2"/>
</dbReference>
<evidence type="ECO:0008006" key="3">
    <source>
        <dbReference type="Google" id="ProtNLM"/>
    </source>
</evidence>
<accession>A0AAD1F6A5</accession>
<reference evidence="1 2" key="1">
    <citation type="submission" date="2015-07" db="EMBL/GenBank/DDBJ databases">
        <title>Complete genome sequence of Prevotella intermedia strain 17-2.</title>
        <authorList>
            <person name="Nambu T."/>
        </authorList>
    </citation>
    <scope>NUCLEOTIDE SEQUENCE [LARGE SCALE GENOMIC DNA]</scope>
    <source>
        <strain evidence="1 2">17-2</strain>
    </source>
</reference>
<proteinExistence type="predicted"/>
<name>A0AAD1F6A5_PREIN</name>
<dbReference type="AlphaFoldDB" id="A0AAD1F6A5"/>
<dbReference type="EMBL" id="AP014925">
    <property type="protein sequence ID" value="BAR94852.1"/>
    <property type="molecule type" value="Genomic_DNA"/>
</dbReference>
<protein>
    <recommendedName>
        <fullName evidence="3">Secretion system C-terminal sorting domain-containing protein</fullName>
    </recommendedName>
</protein>
<gene>
    <name evidence="1" type="ORF">PI172_0124</name>
</gene>
<dbReference type="OMA" id="ETHIMIW"/>
<evidence type="ECO:0000313" key="2">
    <source>
        <dbReference type="Proteomes" id="UP000067008"/>
    </source>
</evidence>
<evidence type="ECO:0000313" key="1">
    <source>
        <dbReference type="EMBL" id="BAR94852.1"/>
    </source>
</evidence>